<dbReference type="GO" id="GO:0003725">
    <property type="term" value="F:double-stranded RNA binding"/>
    <property type="evidence" value="ECO:0007669"/>
    <property type="project" value="UniProtKB-UniRule"/>
</dbReference>
<dbReference type="InterPro" id="IPR006070">
    <property type="entry name" value="Sua5-like_dom"/>
</dbReference>
<dbReference type="InterPro" id="IPR005145">
    <property type="entry name" value="Sua5_C"/>
</dbReference>
<gene>
    <name evidence="16" type="ORF">IAC75_01830</name>
</gene>
<dbReference type="EMBL" id="DVOG01000050">
    <property type="protein sequence ID" value="HIV03872.1"/>
    <property type="molecule type" value="Genomic_DNA"/>
</dbReference>
<comment type="function">
    <text evidence="13">Required for the formation of a threonylcarbamoyl group on adenosine at position 37 (t(6)A37) in tRNAs that read codons beginning with adenine.</text>
</comment>
<proteinExistence type="inferred from homology"/>
<evidence type="ECO:0000256" key="7">
    <source>
        <dbReference type="ARBA" id="ARBA00022694"/>
    </source>
</evidence>
<protein>
    <recommendedName>
        <fullName evidence="4 13">Threonylcarbamoyl-AMP synthase</fullName>
        <shortName evidence="13">TC-AMP synthase</shortName>
        <ecNumber evidence="3 13">2.7.7.87</ecNumber>
    </recommendedName>
    <alternativeName>
        <fullName evidence="11 13">L-threonylcarbamoyladenylate synthase</fullName>
    </alternativeName>
</protein>
<organism evidence="16 17">
    <name type="scientific">Candidatus Spyradosoma merdigallinarum</name>
    <dbReference type="NCBI Taxonomy" id="2840950"/>
    <lineage>
        <taxon>Bacteria</taxon>
        <taxon>Pseudomonadati</taxon>
        <taxon>Verrucomicrobiota</taxon>
        <taxon>Opitutia</taxon>
        <taxon>Opitutia incertae sedis</taxon>
        <taxon>Candidatus Spyradosoma</taxon>
    </lineage>
</organism>
<evidence type="ECO:0000256" key="9">
    <source>
        <dbReference type="ARBA" id="ARBA00022741"/>
    </source>
</evidence>
<dbReference type="PANTHER" id="PTHR17490">
    <property type="entry name" value="SUA5"/>
    <property type="match status" value="1"/>
</dbReference>
<feature type="binding site" evidence="14">
    <location>
        <position position="177"/>
    </location>
    <ligand>
        <name>L-threonine</name>
        <dbReference type="ChEBI" id="CHEBI:57926"/>
    </ligand>
</feature>
<dbReference type="PROSITE" id="PS51163">
    <property type="entry name" value="YRDC"/>
    <property type="match status" value="1"/>
</dbReference>
<dbReference type="GO" id="GO:0006450">
    <property type="term" value="P:regulation of translational fidelity"/>
    <property type="evidence" value="ECO:0007669"/>
    <property type="project" value="TreeGrafter"/>
</dbReference>
<sequence>MAEILTSSDADLRRAGALLRAGELVAVPTETVYGLAANAFRDDSVRRIFEAKARPFIDPLIVHVHSLEQAGTLADVSHPFVKKLADAFWPGPLTLVLPKKSCVPDAVTAGEPTVAVRMPAHPLMRKILRAADVPLAAPSANPFGYVSPTTARHVQDSLGTRIAWIVDGGPCVCGVESTIVFVADEPRLLRPGVITREQLEAVLGVPVTAGKGHMEKLAEAGTPRAQLAPGMLKKHYSPRAVVRLFDFGGNPPDVSSAAGTAAAVFQSRETAEKFRAAGEGTPRVFWLSETGELADVARAVFSLLRELDAAGFAEIFIEKSPDFGVGVAVNDRLSRAAAK</sequence>
<evidence type="ECO:0000256" key="5">
    <source>
        <dbReference type="ARBA" id="ARBA00022490"/>
    </source>
</evidence>
<dbReference type="GO" id="GO:0008033">
    <property type="term" value="P:tRNA processing"/>
    <property type="evidence" value="ECO:0007669"/>
    <property type="project" value="UniProtKB-KW"/>
</dbReference>
<evidence type="ECO:0000256" key="14">
    <source>
        <dbReference type="PIRSR" id="PIRSR004930-1"/>
    </source>
</evidence>
<evidence type="ECO:0000256" key="10">
    <source>
        <dbReference type="ARBA" id="ARBA00022840"/>
    </source>
</evidence>
<evidence type="ECO:0000256" key="8">
    <source>
        <dbReference type="ARBA" id="ARBA00022695"/>
    </source>
</evidence>
<keyword evidence="9 13" id="KW-0547">Nucleotide-binding</keyword>
<evidence type="ECO:0000256" key="12">
    <source>
        <dbReference type="ARBA" id="ARBA00048366"/>
    </source>
</evidence>
<keyword evidence="5 13" id="KW-0963">Cytoplasm</keyword>
<feature type="binding site" evidence="14">
    <location>
        <position position="63"/>
    </location>
    <ligand>
        <name>ATP</name>
        <dbReference type="ChEBI" id="CHEBI:30616"/>
    </ligand>
</feature>
<feature type="binding site" evidence="14">
    <location>
        <position position="117"/>
    </location>
    <ligand>
        <name>L-threonine</name>
        <dbReference type="ChEBI" id="CHEBI:57926"/>
    </ligand>
</feature>
<comment type="caution">
    <text evidence="16">The sequence shown here is derived from an EMBL/GenBank/DDBJ whole genome shotgun (WGS) entry which is preliminary data.</text>
</comment>
<dbReference type="GO" id="GO:0061710">
    <property type="term" value="F:L-threonylcarbamoyladenylate synthase"/>
    <property type="evidence" value="ECO:0007669"/>
    <property type="project" value="UniProtKB-EC"/>
</dbReference>
<feature type="binding site" evidence="14">
    <location>
        <position position="31"/>
    </location>
    <ligand>
        <name>L-threonine</name>
        <dbReference type="ChEBI" id="CHEBI:57926"/>
    </ligand>
</feature>
<feature type="binding site" evidence="14">
    <location>
        <position position="137"/>
    </location>
    <ligand>
        <name>L-threonine</name>
        <dbReference type="ChEBI" id="CHEBI:57926"/>
    </ligand>
</feature>
<evidence type="ECO:0000256" key="1">
    <source>
        <dbReference type="ARBA" id="ARBA00004496"/>
    </source>
</evidence>
<dbReference type="NCBIfam" id="TIGR00057">
    <property type="entry name" value="L-threonylcarbamoyladenylate synthase"/>
    <property type="match status" value="1"/>
</dbReference>
<dbReference type="EC" id="2.7.7.87" evidence="3 13"/>
<evidence type="ECO:0000256" key="2">
    <source>
        <dbReference type="ARBA" id="ARBA00007663"/>
    </source>
</evidence>
<dbReference type="GO" id="GO:0005737">
    <property type="term" value="C:cytoplasm"/>
    <property type="evidence" value="ECO:0007669"/>
    <property type="project" value="UniProtKB-SubCell"/>
</dbReference>
<dbReference type="GO" id="GO:0000049">
    <property type="term" value="F:tRNA binding"/>
    <property type="evidence" value="ECO:0007669"/>
    <property type="project" value="TreeGrafter"/>
</dbReference>
<keyword evidence="6 13" id="KW-0808">Transferase</keyword>
<dbReference type="SUPFAM" id="SSF55821">
    <property type="entry name" value="YrdC/RibB"/>
    <property type="match status" value="1"/>
</dbReference>
<dbReference type="Gene3D" id="3.40.50.11030">
    <property type="entry name" value="Threonylcarbamoyl-AMP synthase, C-terminal domain"/>
    <property type="match status" value="1"/>
</dbReference>
<dbReference type="PANTHER" id="PTHR17490:SF16">
    <property type="entry name" value="THREONYLCARBAMOYL-AMP SYNTHASE"/>
    <property type="match status" value="1"/>
</dbReference>
<dbReference type="FunFam" id="3.90.870.10:FF:000009">
    <property type="entry name" value="Threonylcarbamoyl-AMP synthase, putative"/>
    <property type="match status" value="1"/>
</dbReference>
<evidence type="ECO:0000256" key="4">
    <source>
        <dbReference type="ARBA" id="ARBA00015492"/>
    </source>
</evidence>
<comment type="similarity">
    <text evidence="2 13">Belongs to the SUA5 family.</text>
</comment>
<feature type="binding site" evidence="14">
    <location>
        <position position="147"/>
    </location>
    <ligand>
        <name>ATP</name>
        <dbReference type="ChEBI" id="CHEBI:30616"/>
    </ligand>
</feature>
<feature type="binding site" evidence="14">
    <location>
        <position position="236"/>
    </location>
    <ligand>
        <name>ATP</name>
        <dbReference type="ChEBI" id="CHEBI:30616"/>
    </ligand>
</feature>
<feature type="binding site" evidence="14">
    <location>
        <position position="113"/>
    </location>
    <ligand>
        <name>ATP</name>
        <dbReference type="ChEBI" id="CHEBI:30616"/>
    </ligand>
</feature>
<evidence type="ECO:0000256" key="3">
    <source>
        <dbReference type="ARBA" id="ARBA00012584"/>
    </source>
</evidence>
<dbReference type="Pfam" id="PF01300">
    <property type="entry name" value="Sua5_yciO_yrdC"/>
    <property type="match status" value="1"/>
</dbReference>
<evidence type="ECO:0000259" key="15">
    <source>
        <dbReference type="PROSITE" id="PS51163"/>
    </source>
</evidence>
<dbReference type="GO" id="GO:0005524">
    <property type="term" value="F:ATP binding"/>
    <property type="evidence" value="ECO:0007669"/>
    <property type="project" value="UniProtKB-UniRule"/>
</dbReference>
<dbReference type="PIRSF" id="PIRSF004930">
    <property type="entry name" value="Tln_factor_SUA5"/>
    <property type="match status" value="1"/>
</dbReference>
<evidence type="ECO:0000256" key="6">
    <source>
        <dbReference type="ARBA" id="ARBA00022679"/>
    </source>
</evidence>
<comment type="subcellular location">
    <subcellularLocation>
        <location evidence="1 13">Cytoplasm</location>
    </subcellularLocation>
</comment>
<dbReference type="InterPro" id="IPR050156">
    <property type="entry name" value="TC-AMP_synthase_SUA5"/>
</dbReference>
<reference evidence="16" key="2">
    <citation type="journal article" date="2021" name="PeerJ">
        <title>Extensive microbial diversity within the chicken gut microbiome revealed by metagenomics and culture.</title>
        <authorList>
            <person name="Gilroy R."/>
            <person name="Ravi A."/>
            <person name="Getino M."/>
            <person name="Pursley I."/>
            <person name="Horton D.L."/>
            <person name="Alikhan N.F."/>
            <person name="Baker D."/>
            <person name="Gharbi K."/>
            <person name="Hall N."/>
            <person name="Watson M."/>
            <person name="Adriaenssens E.M."/>
            <person name="Foster-Nyarko E."/>
            <person name="Jarju S."/>
            <person name="Secka A."/>
            <person name="Antonio M."/>
            <person name="Oren A."/>
            <person name="Chaudhuri R.R."/>
            <person name="La Ragione R."/>
            <person name="Hildebrand F."/>
            <person name="Pallen M.J."/>
        </authorList>
    </citation>
    <scope>NUCLEOTIDE SEQUENCE</scope>
    <source>
        <strain evidence="16">10669</strain>
    </source>
</reference>
<keyword evidence="7 13" id="KW-0819">tRNA processing</keyword>
<dbReference type="InterPro" id="IPR010923">
    <property type="entry name" value="T(6)A37_SUA5"/>
</dbReference>
<feature type="binding site" evidence="14">
    <location>
        <position position="139"/>
    </location>
    <ligand>
        <name>ATP</name>
        <dbReference type="ChEBI" id="CHEBI:30616"/>
    </ligand>
</feature>
<dbReference type="Gene3D" id="3.90.870.10">
    <property type="entry name" value="DHBP synthase"/>
    <property type="match status" value="1"/>
</dbReference>
<feature type="binding site" evidence="14">
    <location>
        <position position="190"/>
    </location>
    <ligand>
        <name>ATP</name>
        <dbReference type="ChEBI" id="CHEBI:30616"/>
    </ligand>
</feature>
<evidence type="ECO:0000313" key="16">
    <source>
        <dbReference type="EMBL" id="HIV03872.1"/>
    </source>
</evidence>
<feature type="domain" description="YrdC-like" evidence="15">
    <location>
        <begin position="9"/>
        <end position="194"/>
    </location>
</feature>
<keyword evidence="8 13" id="KW-0548">Nucleotidyltransferase</keyword>
<dbReference type="Pfam" id="PF03481">
    <property type="entry name" value="Sua5_C"/>
    <property type="match status" value="1"/>
</dbReference>
<dbReference type="InterPro" id="IPR038385">
    <property type="entry name" value="Sua5/YwlC_C"/>
</dbReference>
<evidence type="ECO:0000256" key="13">
    <source>
        <dbReference type="PIRNR" id="PIRNR004930"/>
    </source>
</evidence>
<dbReference type="InterPro" id="IPR017945">
    <property type="entry name" value="DHBP_synth_RibB-like_a/b_dom"/>
</dbReference>
<evidence type="ECO:0000256" key="11">
    <source>
        <dbReference type="ARBA" id="ARBA00029774"/>
    </source>
</evidence>
<name>A0A9D1NIL2_9BACT</name>
<dbReference type="AlphaFoldDB" id="A0A9D1NIL2"/>
<feature type="binding site" evidence="14">
    <location>
        <position position="54"/>
    </location>
    <ligand>
        <name>ATP</name>
        <dbReference type="ChEBI" id="CHEBI:30616"/>
    </ligand>
</feature>
<accession>A0A9D1NIL2</accession>
<dbReference type="Proteomes" id="UP000886812">
    <property type="component" value="Unassembled WGS sequence"/>
</dbReference>
<comment type="catalytic activity">
    <reaction evidence="12 13">
        <text>L-threonine + hydrogencarbonate + ATP = L-threonylcarbamoyladenylate + diphosphate + H2O</text>
        <dbReference type="Rhea" id="RHEA:36407"/>
        <dbReference type="ChEBI" id="CHEBI:15377"/>
        <dbReference type="ChEBI" id="CHEBI:17544"/>
        <dbReference type="ChEBI" id="CHEBI:30616"/>
        <dbReference type="ChEBI" id="CHEBI:33019"/>
        <dbReference type="ChEBI" id="CHEBI:57926"/>
        <dbReference type="ChEBI" id="CHEBI:73682"/>
        <dbReference type="EC" id="2.7.7.87"/>
    </reaction>
</comment>
<reference evidence="16" key="1">
    <citation type="submission" date="2020-10" db="EMBL/GenBank/DDBJ databases">
        <authorList>
            <person name="Gilroy R."/>
        </authorList>
    </citation>
    <scope>NUCLEOTIDE SEQUENCE</scope>
    <source>
        <strain evidence="16">10669</strain>
    </source>
</reference>
<evidence type="ECO:0000313" key="17">
    <source>
        <dbReference type="Proteomes" id="UP000886812"/>
    </source>
</evidence>
<keyword evidence="10 13" id="KW-0067">ATP-binding</keyword>